<keyword evidence="4" id="KW-0175">Coiled coil</keyword>
<dbReference type="GO" id="GO:0008270">
    <property type="term" value="F:zinc ion binding"/>
    <property type="evidence" value="ECO:0007669"/>
    <property type="project" value="InterPro"/>
</dbReference>
<feature type="compositionally biased region" description="Polar residues" evidence="5">
    <location>
        <begin position="124"/>
        <end position="138"/>
    </location>
</feature>
<dbReference type="OrthoDB" id="10253041at2759"/>
<accession>A0A815AV28</accession>
<feature type="region of interest" description="Disordered" evidence="5">
    <location>
        <begin position="935"/>
        <end position="1031"/>
    </location>
</feature>
<evidence type="ECO:0000256" key="3">
    <source>
        <dbReference type="PROSITE-ProRule" id="PRU01379"/>
    </source>
</evidence>
<proteinExistence type="inferred from homology"/>
<dbReference type="InterPro" id="IPR000834">
    <property type="entry name" value="Peptidase_M14"/>
</dbReference>
<sequence>MADSNEKRAVKLPQIHPVSNQNFELERFQQIKTDTDSYEQWRANIHRQLEEDLQRQVQALLAESEKQELLNKLRQQQLRAGQRLPFQQPEVDIPQGVPWSEIDRRNRSVLCSQNGKDPSETKDNFPSLNYQRSTQPNHTFDFDSYGNYRRRRRYSLENNDYALDNSSFHFQTLGDYKRKSINSITTDLSSTVLLHGNSIVKSNKADILNLLGQRSSTNTNSKTFVNQYGVVISEDGPFWPCDYRILHPTPKLNTREVTPKEDFYSSVDDSSLKKMRVGQSIWSREDFNFTNPSSSLIFSRAPNALVKFHSDTELTPNDSQQEQDSLINSSKRLFSNINFRSRLYKKHQFILSDGTIKTTYCFRSTEIPIDDHGPFWPMIVPIKHPGPSFSFLIRNEDKQEPKECYSLGTKVHQTFDNQPASQKYTDPFKHAVVVYDVDKTPRKQEAKPLDNETICPPLIFESRFEGGNLQQAKRVGQFEYELVLRPDLYTRRHIQWYYFRVQNMIANITYRFRIINLMKKSSLYNEGMKILLFSELAKKRELQGWHRLGHHINYSEYKPRSYNSLLDRDINYFELDFQLEFLYTGDTCYISHCYPYTFTDLKDDLDYLSSTRSREIFRRDVLCESQAGNSCFIVTVTDESVPVKQKKFVLITARIHPGETNSSYMMRGLLEFITSDDEIAKRLRSQLVFKIVPMLNPDGVIIGNYRCSLTGKDMNRNFRHPRKQNFPTIYHIRQLVQTLQKERREILAFCDLHGHSRKSNVFAYGCDGCDGPQPDMKSFLSARVLPFIMSKTAPEMFAFDDCKFHIHRCKESTGRVVMWREMLIKNSFTLEASFGGSSIVDKPSHFNIQDYEKFGQCICESLRQYLDILSDSARMDTIFMDITKCVLQKLDKEKIPPALLSLIYPEEKQEGESIVPMTSVSDCLQVLTQCHRTIYEQDAPSSSDSDSDPEGGELPEVSYRKGRGSDDATNGIDIERVRTRPVDDETSGAAPKKQSRKKRTEKATEERVQKLARKREIQQSQPPKTTFVSIHEDVDGTSYEPLRRNRISYPSMASETETCSQIKLTLSVDQMDKATRTLPPRGTLFVSKYANRSGHGQPIFSTERALERKQKKLNTVLQEFQTNEYDADTEQNVYSIPEHSQLEISSIADQNTSLTHAIGKRTASLASLTLNDFLPSIPDQPISTISGTYVSQPTISKNLPMRRLRTERRPQQSNRTISSNDVNQLSHVLEITTPITPQLNLSSSINAIDTSTTDPSNRYSYETQTDSSGINHYRLQSVLDNVHSSLPKSDAPVIRSNANVSVKMPSVFNSITQHKRVAKPRSYVYSTQQLLAPIEPTARELSASILNENSHQLNPMERVSQIVQQLHVPAEKSKRV</sequence>
<reference evidence="7" key="1">
    <citation type="submission" date="2021-02" db="EMBL/GenBank/DDBJ databases">
        <authorList>
            <person name="Nowell W R."/>
        </authorList>
    </citation>
    <scope>NUCLEOTIDE SEQUENCE</scope>
</reference>
<dbReference type="SUPFAM" id="SSF53187">
    <property type="entry name" value="Zn-dependent exopeptidases"/>
    <property type="match status" value="1"/>
</dbReference>
<evidence type="ECO:0000256" key="4">
    <source>
        <dbReference type="SAM" id="Coils"/>
    </source>
</evidence>
<comment type="cofactor">
    <cofactor evidence="1">
        <name>Zn(2+)</name>
        <dbReference type="ChEBI" id="CHEBI:29105"/>
    </cofactor>
</comment>
<dbReference type="InterPro" id="IPR040626">
    <property type="entry name" value="Pepdidase_M14_N"/>
</dbReference>
<dbReference type="PANTHER" id="PTHR12756">
    <property type="entry name" value="CYTOSOLIC CARBOXYPEPTIDASE"/>
    <property type="match status" value="1"/>
</dbReference>
<dbReference type="Gene3D" id="3.40.630.10">
    <property type="entry name" value="Zn peptidases"/>
    <property type="match status" value="1"/>
</dbReference>
<evidence type="ECO:0000313" key="8">
    <source>
        <dbReference type="Proteomes" id="UP000663852"/>
    </source>
</evidence>
<protein>
    <recommendedName>
        <fullName evidence="6">Peptidase M14 domain-containing protein</fullName>
    </recommendedName>
</protein>
<dbReference type="EMBL" id="CAJNOJ010000187">
    <property type="protein sequence ID" value="CAF1262229.1"/>
    <property type="molecule type" value="Genomic_DNA"/>
</dbReference>
<feature type="compositionally biased region" description="Basic and acidic residues" evidence="5">
    <location>
        <begin position="1001"/>
        <end position="1017"/>
    </location>
</feature>
<evidence type="ECO:0000313" key="7">
    <source>
        <dbReference type="EMBL" id="CAF1262229.1"/>
    </source>
</evidence>
<feature type="coiled-coil region" evidence="4">
    <location>
        <begin position="43"/>
        <end position="79"/>
    </location>
</feature>
<dbReference type="Gene3D" id="2.60.40.3120">
    <property type="match status" value="1"/>
</dbReference>
<evidence type="ECO:0000256" key="1">
    <source>
        <dbReference type="ARBA" id="ARBA00001947"/>
    </source>
</evidence>
<dbReference type="GO" id="GO:0004181">
    <property type="term" value="F:metallocarboxypeptidase activity"/>
    <property type="evidence" value="ECO:0007669"/>
    <property type="project" value="InterPro"/>
</dbReference>
<dbReference type="GO" id="GO:0006508">
    <property type="term" value="P:proteolysis"/>
    <property type="evidence" value="ECO:0007669"/>
    <property type="project" value="InterPro"/>
</dbReference>
<dbReference type="Proteomes" id="UP000663852">
    <property type="component" value="Unassembled WGS sequence"/>
</dbReference>
<feature type="active site" description="Proton donor/acceptor" evidence="3">
    <location>
        <position position="831"/>
    </location>
</feature>
<dbReference type="PANTHER" id="PTHR12756:SF4">
    <property type="entry name" value="PEPTIDASE M14 CARBOXYPEPTIDASE A DOMAIN-CONTAINING PROTEIN"/>
    <property type="match status" value="1"/>
</dbReference>
<feature type="compositionally biased region" description="Polar residues" evidence="5">
    <location>
        <begin position="1018"/>
        <end position="1028"/>
    </location>
</feature>
<gene>
    <name evidence="7" type="ORF">EDS130_LOCUS28576</name>
</gene>
<feature type="compositionally biased region" description="Basic and acidic residues" evidence="5">
    <location>
        <begin position="973"/>
        <end position="983"/>
    </location>
</feature>
<name>A0A815AV28_ADIRI</name>
<evidence type="ECO:0000256" key="2">
    <source>
        <dbReference type="ARBA" id="ARBA00005988"/>
    </source>
</evidence>
<evidence type="ECO:0000256" key="5">
    <source>
        <dbReference type="SAM" id="MobiDB-lite"/>
    </source>
</evidence>
<dbReference type="PROSITE" id="PS52035">
    <property type="entry name" value="PEPTIDASE_M14"/>
    <property type="match status" value="1"/>
</dbReference>
<dbReference type="Pfam" id="PF00246">
    <property type="entry name" value="Peptidase_M14"/>
    <property type="match status" value="1"/>
</dbReference>
<evidence type="ECO:0000259" key="6">
    <source>
        <dbReference type="PROSITE" id="PS52035"/>
    </source>
</evidence>
<organism evidence="7 8">
    <name type="scientific">Adineta ricciae</name>
    <name type="common">Rotifer</name>
    <dbReference type="NCBI Taxonomy" id="249248"/>
    <lineage>
        <taxon>Eukaryota</taxon>
        <taxon>Metazoa</taxon>
        <taxon>Spiralia</taxon>
        <taxon>Gnathifera</taxon>
        <taxon>Rotifera</taxon>
        <taxon>Eurotatoria</taxon>
        <taxon>Bdelloidea</taxon>
        <taxon>Adinetida</taxon>
        <taxon>Adinetidae</taxon>
        <taxon>Adineta</taxon>
    </lineage>
</organism>
<comment type="caution">
    <text evidence="7">The sequence shown here is derived from an EMBL/GenBank/DDBJ whole genome shotgun (WGS) entry which is preliminary data.</text>
</comment>
<feature type="region of interest" description="Disordered" evidence="5">
    <location>
        <begin position="111"/>
        <end position="144"/>
    </location>
</feature>
<comment type="similarity">
    <text evidence="2 3">Belongs to the peptidase M14 family.</text>
</comment>
<feature type="domain" description="Peptidase M14" evidence="6">
    <location>
        <begin position="594"/>
        <end position="866"/>
    </location>
</feature>
<dbReference type="InterPro" id="IPR050821">
    <property type="entry name" value="Cytosolic_carboxypeptidase"/>
</dbReference>
<dbReference type="Pfam" id="PF18027">
    <property type="entry name" value="Pepdidase_M14_N"/>
    <property type="match status" value="1"/>
</dbReference>